<feature type="signal peptide" evidence="2">
    <location>
        <begin position="1"/>
        <end position="21"/>
    </location>
</feature>
<evidence type="ECO:0000256" key="1">
    <source>
        <dbReference type="SAM" id="MobiDB-lite"/>
    </source>
</evidence>
<feature type="chain" id="PRO_5046244443" evidence="2">
    <location>
        <begin position="22"/>
        <end position="173"/>
    </location>
</feature>
<name>A0ABW5YHI0_9SPHI</name>
<dbReference type="EMBL" id="JBHUPD010000004">
    <property type="protein sequence ID" value="MFD2874370.1"/>
    <property type="molecule type" value="Genomic_DNA"/>
</dbReference>
<protein>
    <submittedName>
        <fullName evidence="3">Uncharacterized protein</fullName>
    </submittedName>
</protein>
<evidence type="ECO:0000313" key="3">
    <source>
        <dbReference type="EMBL" id="MFD2874370.1"/>
    </source>
</evidence>
<keyword evidence="4" id="KW-1185">Reference proteome</keyword>
<gene>
    <name evidence="3" type="ORF">ACFS5N_17945</name>
</gene>
<accession>A0ABW5YHI0</accession>
<evidence type="ECO:0000256" key="2">
    <source>
        <dbReference type="SAM" id="SignalP"/>
    </source>
</evidence>
<dbReference type="Proteomes" id="UP001597557">
    <property type="component" value="Unassembled WGS sequence"/>
</dbReference>
<keyword evidence="2" id="KW-0732">Signal</keyword>
<organism evidence="3 4">
    <name type="scientific">Mucilaginibacter ximonensis</name>
    <dbReference type="NCBI Taxonomy" id="538021"/>
    <lineage>
        <taxon>Bacteria</taxon>
        <taxon>Pseudomonadati</taxon>
        <taxon>Bacteroidota</taxon>
        <taxon>Sphingobacteriia</taxon>
        <taxon>Sphingobacteriales</taxon>
        <taxon>Sphingobacteriaceae</taxon>
        <taxon>Mucilaginibacter</taxon>
    </lineage>
</organism>
<comment type="caution">
    <text evidence="3">The sequence shown here is derived from an EMBL/GenBank/DDBJ whole genome shotgun (WGS) entry which is preliminary data.</text>
</comment>
<reference evidence="4" key="1">
    <citation type="journal article" date="2019" name="Int. J. Syst. Evol. Microbiol.">
        <title>The Global Catalogue of Microorganisms (GCM) 10K type strain sequencing project: providing services to taxonomists for standard genome sequencing and annotation.</title>
        <authorList>
            <consortium name="The Broad Institute Genomics Platform"/>
            <consortium name="The Broad Institute Genome Sequencing Center for Infectious Disease"/>
            <person name="Wu L."/>
            <person name="Ma J."/>
        </authorList>
    </citation>
    <scope>NUCLEOTIDE SEQUENCE [LARGE SCALE GENOMIC DNA]</scope>
    <source>
        <strain evidence="4">KCTC 22437</strain>
    </source>
</reference>
<feature type="region of interest" description="Disordered" evidence="1">
    <location>
        <begin position="130"/>
        <end position="173"/>
    </location>
</feature>
<dbReference type="RefSeq" id="WP_377188919.1">
    <property type="nucleotide sequence ID" value="NZ_JBHUPD010000004.1"/>
</dbReference>
<evidence type="ECO:0000313" key="4">
    <source>
        <dbReference type="Proteomes" id="UP001597557"/>
    </source>
</evidence>
<proteinExistence type="predicted"/>
<sequence length="173" mass="20301">MKKILLTAVVLISCLAFRAEAQIHISLGLNIGSQPDWGPVGYDHAEYYYMPDIDTYYDVPNHQYVYLESGRWVRAAVLPSRYRFDPYNSYKVVINEPSPWLRATTYRAKYRGYRGRRDQVLIRDSREDKYRNHWNGHDNGNHNGWYKDKGHGNEGHDRGRGHGHGHGHDDDRR</sequence>